<dbReference type="PROSITE" id="PS50859">
    <property type="entry name" value="LONGIN"/>
    <property type="match status" value="1"/>
</dbReference>
<comment type="subcellular location">
    <subcellularLocation>
        <location evidence="3">Endomembrane system</location>
        <topology evidence="3">Single-pass type IV membrane protein</topology>
    </subcellularLocation>
</comment>
<dbReference type="SUPFAM" id="SSF64356">
    <property type="entry name" value="SNARE-like"/>
    <property type="match status" value="1"/>
</dbReference>
<dbReference type="Gene3D" id="3.30.450.50">
    <property type="entry name" value="Longin domain"/>
    <property type="match status" value="1"/>
</dbReference>
<evidence type="ECO:0000256" key="1">
    <source>
        <dbReference type="ARBA" id="ARBA00008025"/>
    </source>
</evidence>
<reference evidence="6 7" key="1">
    <citation type="journal article" date="2021" name="bioRxiv">
        <title>Chromosome-scale and haplotype-resolved genome assembly of a tetraploid potato cultivar.</title>
        <authorList>
            <person name="Sun H."/>
            <person name="Jiao W.-B."/>
            <person name="Krause K."/>
            <person name="Campoy J.A."/>
            <person name="Goel M."/>
            <person name="Folz-Donahue K."/>
            <person name="Kukat C."/>
            <person name="Huettel B."/>
            <person name="Schneeberger K."/>
        </authorList>
    </citation>
    <scope>NUCLEOTIDE SEQUENCE [LARGE SCALE GENOMIC DNA]</scope>
    <source>
        <strain evidence="6">SolTubOtavaFocal</strain>
        <tissue evidence="6">Leaves</tissue>
    </source>
</reference>
<feature type="domain" description="Longin" evidence="5">
    <location>
        <begin position="16"/>
        <end position="53"/>
    </location>
</feature>
<accession>A0ABQ7WKP9</accession>
<dbReference type="Pfam" id="PF13774">
    <property type="entry name" value="Longin"/>
    <property type="match status" value="1"/>
</dbReference>
<feature type="region of interest" description="Disordered" evidence="4">
    <location>
        <begin position="122"/>
        <end position="159"/>
    </location>
</feature>
<evidence type="ECO:0000259" key="5">
    <source>
        <dbReference type="PROSITE" id="PS50859"/>
    </source>
</evidence>
<proteinExistence type="inferred from homology"/>
<dbReference type="Proteomes" id="UP000826656">
    <property type="component" value="Unassembled WGS sequence"/>
</dbReference>
<organism evidence="6 7">
    <name type="scientific">Solanum tuberosum</name>
    <name type="common">Potato</name>
    <dbReference type="NCBI Taxonomy" id="4113"/>
    <lineage>
        <taxon>Eukaryota</taxon>
        <taxon>Viridiplantae</taxon>
        <taxon>Streptophyta</taxon>
        <taxon>Embryophyta</taxon>
        <taxon>Tracheophyta</taxon>
        <taxon>Spermatophyta</taxon>
        <taxon>Magnoliopsida</taxon>
        <taxon>eudicotyledons</taxon>
        <taxon>Gunneridae</taxon>
        <taxon>Pentapetalae</taxon>
        <taxon>asterids</taxon>
        <taxon>lamiids</taxon>
        <taxon>Solanales</taxon>
        <taxon>Solanaceae</taxon>
        <taxon>Solanoideae</taxon>
        <taxon>Solaneae</taxon>
        <taxon>Solanum</taxon>
    </lineage>
</organism>
<evidence type="ECO:0000313" key="6">
    <source>
        <dbReference type="EMBL" id="KAH0781342.1"/>
    </source>
</evidence>
<protein>
    <recommendedName>
        <fullName evidence="5">Longin domain-containing protein</fullName>
    </recommendedName>
</protein>
<evidence type="ECO:0000256" key="4">
    <source>
        <dbReference type="SAM" id="MobiDB-lite"/>
    </source>
</evidence>
<sequence>MIILHEPLTENAVLGRIPFSYLEDIQMRFMKNYGKVASYGPAYSMNDEFSRVLHQQMGFFSSIVSMDACINSPRYPQFIKLSMVTGVPRGRQPQGTGGEGWGCLGEGGLEARGEGRCASWRATSRHGRHRGASGRARHGGEGRASRHGRHRGAFGRAASRHGSLWAGGLEARGGGDSSWRADLRHVGAGGLKAQEGRGCLGDAPRHGVGGVHIS</sequence>
<dbReference type="InterPro" id="IPR010908">
    <property type="entry name" value="Longin_dom"/>
</dbReference>
<dbReference type="InterPro" id="IPR011012">
    <property type="entry name" value="Longin-like_dom_sf"/>
</dbReference>
<feature type="compositionally biased region" description="Basic residues" evidence="4">
    <location>
        <begin position="123"/>
        <end position="137"/>
    </location>
</feature>
<dbReference type="PANTHER" id="PTHR21136:SF214">
    <property type="entry name" value="VESICLE-ASSOCIATED MEMBRANE PROTEIN 714"/>
    <property type="match status" value="1"/>
</dbReference>
<evidence type="ECO:0000256" key="3">
    <source>
        <dbReference type="ARBA" id="ARBA00046280"/>
    </source>
</evidence>
<evidence type="ECO:0000256" key="2">
    <source>
        <dbReference type="ARBA" id="ARBA00023136"/>
    </source>
</evidence>
<keyword evidence="7" id="KW-1185">Reference proteome</keyword>
<dbReference type="PANTHER" id="PTHR21136">
    <property type="entry name" value="SNARE PROTEINS"/>
    <property type="match status" value="1"/>
</dbReference>
<keyword evidence="2" id="KW-0472">Membrane</keyword>
<name>A0ABQ7WKP9_SOLTU</name>
<comment type="caution">
    <text evidence="6">The sequence shown here is derived from an EMBL/GenBank/DDBJ whole genome shotgun (WGS) entry which is preliminary data.</text>
</comment>
<gene>
    <name evidence="6" type="ORF">KY290_000940</name>
</gene>
<dbReference type="EMBL" id="JAIVGD010000001">
    <property type="protein sequence ID" value="KAH0781342.1"/>
    <property type="molecule type" value="Genomic_DNA"/>
</dbReference>
<dbReference type="InterPro" id="IPR051097">
    <property type="entry name" value="Synaptobrevin-like_transport"/>
</dbReference>
<evidence type="ECO:0000313" key="7">
    <source>
        <dbReference type="Proteomes" id="UP000826656"/>
    </source>
</evidence>
<comment type="similarity">
    <text evidence="1">Belongs to the synaptobrevin family.</text>
</comment>